<feature type="non-terminal residue" evidence="3">
    <location>
        <position position="234"/>
    </location>
</feature>
<proteinExistence type="predicted"/>
<feature type="transmembrane region" description="Helical" evidence="1">
    <location>
        <begin position="35"/>
        <end position="53"/>
    </location>
</feature>
<dbReference type="EMBL" id="AUZY01009228">
    <property type="protein sequence ID" value="EQD42633.1"/>
    <property type="molecule type" value="Genomic_DNA"/>
</dbReference>
<evidence type="ECO:0000313" key="3">
    <source>
        <dbReference type="EMBL" id="EQD42633.1"/>
    </source>
</evidence>
<dbReference type="InterPro" id="IPR036259">
    <property type="entry name" value="MFS_trans_sf"/>
</dbReference>
<dbReference type="InterPro" id="IPR020846">
    <property type="entry name" value="MFS_dom"/>
</dbReference>
<feature type="transmembrane region" description="Helical" evidence="1">
    <location>
        <begin position="161"/>
        <end position="182"/>
    </location>
</feature>
<dbReference type="Pfam" id="PF07690">
    <property type="entry name" value="MFS_1"/>
    <property type="match status" value="1"/>
</dbReference>
<keyword evidence="1" id="KW-0812">Transmembrane</keyword>
<dbReference type="GO" id="GO:0022857">
    <property type="term" value="F:transmembrane transporter activity"/>
    <property type="evidence" value="ECO:0007669"/>
    <property type="project" value="InterPro"/>
</dbReference>
<accession>T0ZC41</accession>
<dbReference type="PANTHER" id="PTHR23520">
    <property type="entry name" value="TRANSPORTER, PUTATIVE (AFU_ORTHOLOGUE AFUA_3G04000)-RELATED"/>
    <property type="match status" value="1"/>
</dbReference>
<feature type="transmembrane region" description="Helical" evidence="1">
    <location>
        <begin position="188"/>
        <end position="208"/>
    </location>
</feature>
<dbReference type="AlphaFoldDB" id="T0ZC41"/>
<evidence type="ECO:0000259" key="2">
    <source>
        <dbReference type="PROSITE" id="PS50850"/>
    </source>
</evidence>
<dbReference type="PANTHER" id="PTHR23520:SF5">
    <property type="entry name" value="TRANSPORTER, PUTATIVE (AFU_ORTHOLOGUE AFUA_3G04000)-RELATED"/>
    <property type="match status" value="1"/>
</dbReference>
<organism evidence="3">
    <name type="scientific">mine drainage metagenome</name>
    <dbReference type="NCBI Taxonomy" id="410659"/>
    <lineage>
        <taxon>unclassified sequences</taxon>
        <taxon>metagenomes</taxon>
        <taxon>ecological metagenomes</taxon>
    </lineage>
</organism>
<comment type="caution">
    <text evidence="3">The sequence shown here is derived from an EMBL/GenBank/DDBJ whole genome shotgun (WGS) entry which is preliminary data.</text>
</comment>
<protein>
    <submittedName>
        <fullName evidence="3">Multidrug ABC transporter</fullName>
    </submittedName>
</protein>
<feature type="transmembrane region" description="Helical" evidence="1">
    <location>
        <begin position="116"/>
        <end position="140"/>
    </location>
</feature>
<dbReference type="PROSITE" id="PS50850">
    <property type="entry name" value="MFS"/>
    <property type="match status" value="1"/>
</dbReference>
<evidence type="ECO:0000256" key="1">
    <source>
        <dbReference type="SAM" id="Phobius"/>
    </source>
</evidence>
<feature type="transmembrane region" description="Helical" evidence="1">
    <location>
        <begin position="59"/>
        <end position="80"/>
    </location>
</feature>
<dbReference type="InterPro" id="IPR011701">
    <property type="entry name" value="MFS"/>
</dbReference>
<keyword evidence="1" id="KW-0472">Membrane</keyword>
<dbReference type="Gene3D" id="1.20.1250.20">
    <property type="entry name" value="MFS general substrate transporter like domains"/>
    <property type="match status" value="1"/>
</dbReference>
<feature type="transmembrane region" description="Helical" evidence="1">
    <location>
        <begin position="92"/>
        <end position="110"/>
    </location>
</feature>
<sequence length="234" mass="23956">MPSAAESVSVETDRPDWIDPSLARRGARLLLATRILRGLAAGLLTIAFPYLVLEELHTGAFLLGIVYAGGALSTAALSYGFGRLGSRTAMRATYLISLALLPVACFILLLPATLPLAAVASILGGFSATGSLAGGGVGGIAMPLQTAILSDLLPASTRTRWFSVFTFAVGFSAAIGAFIAGFGGLDQLFVVALVLSAASVVVAVAVPVRSLPRGRRPSASSRGVIRRFAATGLL</sequence>
<gene>
    <name evidence="3" type="ORF">B1B_13992</name>
</gene>
<feature type="domain" description="Major facilitator superfamily (MFS) profile" evidence="2">
    <location>
        <begin position="26"/>
        <end position="234"/>
    </location>
</feature>
<keyword evidence="1" id="KW-1133">Transmembrane helix</keyword>
<dbReference type="SUPFAM" id="SSF103473">
    <property type="entry name" value="MFS general substrate transporter"/>
    <property type="match status" value="1"/>
</dbReference>
<name>T0ZC41_9ZZZZ</name>
<reference evidence="3" key="2">
    <citation type="journal article" date="2014" name="ISME J.">
        <title>Microbial stratification in low pH oxic and suboxic macroscopic growths along an acid mine drainage.</title>
        <authorList>
            <person name="Mendez-Garcia C."/>
            <person name="Mesa V."/>
            <person name="Sprenger R.R."/>
            <person name="Richter M."/>
            <person name="Diez M.S."/>
            <person name="Solano J."/>
            <person name="Bargiela R."/>
            <person name="Golyshina O.V."/>
            <person name="Manteca A."/>
            <person name="Ramos J.L."/>
            <person name="Gallego J.R."/>
            <person name="Llorente I."/>
            <person name="Martins Dos Santos V.A."/>
            <person name="Jensen O.N."/>
            <person name="Pelaez A.I."/>
            <person name="Sanchez J."/>
            <person name="Ferrer M."/>
        </authorList>
    </citation>
    <scope>NUCLEOTIDE SEQUENCE</scope>
</reference>
<reference evidence="3" key="1">
    <citation type="submission" date="2013-08" db="EMBL/GenBank/DDBJ databases">
        <authorList>
            <person name="Mendez C."/>
            <person name="Richter M."/>
            <person name="Ferrer M."/>
            <person name="Sanchez J."/>
        </authorList>
    </citation>
    <scope>NUCLEOTIDE SEQUENCE</scope>
</reference>